<name>A0ABQ5EFT2_9ASTR</name>
<evidence type="ECO:0000313" key="3">
    <source>
        <dbReference type="Proteomes" id="UP001151760"/>
    </source>
</evidence>
<dbReference type="PANTHER" id="PTHR11439">
    <property type="entry name" value="GAG-POL-RELATED RETROTRANSPOSON"/>
    <property type="match status" value="1"/>
</dbReference>
<dbReference type="PANTHER" id="PTHR11439:SF463">
    <property type="entry name" value="REVERSE TRANSCRIPTASE TY1_COPIA-TYPE DOMAIN-CONTAINING PROTEIN"/>
    <property type="match status" value="1"/>
</dbReference>
<proteinExistence type="predicted"/>
<feature type="region of interest" description="Disordered" evidence="1">
    <location>
        <begin position="203"/>
        <end position="258"/>
    </location>
</feature>
<keyword evidence="3" id="KW-1185">Reference proteome</keyword>
<evidence type="ECO:0008006" key="4">
    <source>
        <dbReference type="Google" id="ProtNLM"/>
    </source>
</evidence>
<accession>A0ABQ5EFT2</accession>
<sequence length="478" mass="52995">MVLTLVSKWILPWWRNPNWMRIKKGKAVVPSHYHGIIGTLLYLTASGPDLQFAICMCARYQARLIEKHLHAVKRIFQYLKGTVNQGLWYPKDITPHVLGSFTTSINSLYTVMSDSEDFTVTYTAVSNLFRGLSDIGSPGVDIPPVMPEDPYAYLVGTFQAPPSQDYMPGPEYPPSPAFILEPVYPEFMPPEDDILPAKEQPMPAAVLPNTDSPGYVPEYDLEEDPEEDDDEDPKEDPANYPADVGDDGYDKDESFDDDEDVYVDIKGDDKEEEEHPAPANSTVITLPAVEIDRLLAIHTPLPFPLTPLSSPLPQIPSPPLPSILSPLPVSQPLLVSSPLPVSPMRLLGYRAAMIRLRVEAPSTSHYLPLPPPIILPHTRLDAPSSGTPPLLPIPAPTSSPPLLLPSTNRREDRLEVTLPPQKRLGIALGPRYEVRESSYAVAARPTGGFRAAYGFVATMDREIRRDPERDVGYRITET</sequence>
<reference evidence="2" key="2">
    <citation type="submission" date="2022-01" db="EMBL/GenBank/DDBJ databases">
        <authorList>
            <person name="Yamashiro T."/>
            <person name="Shiraishi A."/>
            <person name="Satake H."/>
            <person name="Nakayama K."/>
        </authorList>
    </citation>
    <scope>NUCLEOTIDE SEQUENCE</scope>
</reference>
<dbReference type="EMBL" id="BQNB010016264">
    <property type="protein sequence ID" value="GJT49765.1"/>
    <property type="molecule type" value="Genomic_DNA"/>
</dbReference>
<comment type="caution">
    <text evidence="2">The sequence shown here is derived from an EMBL/GenBank/DDBJ whole genome shotgun (WGS) entry which is preliminary data.</text>
</comment>
<feature type="compositionally biased region" description="Acidic residues" evidence="1">
    <location>
        <begin position="219"/>
        <end position="234"/>
    </location>
</feature>
<reference evidence="2" key="1">
    <citation type="journal article" date="2022" name="Int. J. Mol. Sci.">
        <title>Draft Genome of Tanacetum Coccineum: Genomic Comparison of Closely Related Tanacetum-Family Plants.</title>
        <authorList>
            <person name="Yamashiro T."/>
            <person name="Shiraishi A."/>
            <person name="Nakayama K."/>
            <person name="Satake H."/>
        </authorList>
    </citation>
    <scope>NUCLEOTIDE SEQUENCE</scope>
</reference>
<organism evidence="2 3">
    <name type="scientific">Tanacetum coccineum</name>
    <dbReference type="NCBI Taxonomy" id="301880"/>
    <lineage>
        <taxon>Eukaryota</taxon>
        <taxon>Viridiplantae</taxon>
        <taxon>Streptophyta</taxon>
        <taxon>Embryophyta</taxon>
        <taxon>Tracheophyta</taxon>
        <taxon>Spermatophyta</taxon>
        <taxon>Magnoliopsida</taxon>
        <taxon>eudicotyledons</taxon>
        <taxon>Gunneridae</taxon>
        <taxon>Pentapetalae</taxon>
        <taxon>asterids</taxon>
        <taxon>campanulids</taxon>
        <taxon>Asterales</taxon>
        <taxon>Asteraceae</taxon>
        <taxon>Asteroideae</taxon>
        <taxon>Anthemideae</taxon>
        <taxon>Anthemidinae</taxon>
        <taxon>Tanacetum</taxon>
    </lineage>
</organism>
<evidence type="ECO:0000313" key="2">
    <source>
        <dbReference type="EMBL" id="GJT49765.1"/>
    </source>
</evidence>
<evidence type="ECO:0000256" key="1">
    <source>
        <dbReference type="SAM" id="MobiDB-lite"/>
    </source>
</evidence>
<protein>
    <recommendedName>
        <fullName evidence="4">Reverse transcriptase Ty1/copia-type domain-containing protein</fullName>
    </recommendedName>
</protein>
<feature type="compositionally biased region" description="Acidic residues" evidence="1">
    <location>
        <begin position="244"/>
        <end position="258"/>
    </location>
</feature>
<gene>
    <name evidence="2" type="ORF">Tco_0975922</name>
</gene>
<dbReference type="Proteomes" id="UP001151760">
    <property type="component" value="Unassembled WGS sequence"/>
</dbReference>